<reference evidence="2" key="1">
    <citation type="submission" date="2021-07" db="EMBL/GenBank/DDBJ databases">
        <title>Shinella sp. nov., a novel member of the genus Shinella from water.</title>
        <authorList>
            <person name="Deng Y."/>
        </authorList>
    </citation>
    <scope>NUCLEOTIDE SEQUENCE</scope>
    <source>
        <strain evidence="2">CPCC 100929</strain>
    </source>
</reference>
<gene>
    <name evidence="2" type="ORF">GB927_021950</name>
</gene>
<evidence type="ECO:0000313" key="2">
    <source>
        <dbReference type="EMBL" id="MCQ4632721.1"/>
    </source>
</evidence>
<dbReference type="EMBL" id="WHSB02000008">
    <property type="protein sequence ID" value="MCQ4632721.1"/>
    <property type="molecule type" value="Genomic_DNA"/>
</dbReference>
<keyword evidence="1" id="KW-0812">Transmembrane</keyword>
<dbReference type="RefSeq" id="WP_256119344.1">
    <property type="nucleotide sequence ID" value="NZ_WHSB02000008.1"/>
</dbReference>
<sequence>MVPWKPPLRITFGKAITRLLSGGLAAGSGVWGATAKPDGLSVSLQWAAVAHLVTAVIGFIVPVQLSADGDQEGID</sequence>
<evidence type="ECO:0000256" key="1">
    <source>
        <dbReference type="SAM" id="Phobius"/>
    </source>
</evidence>
<keyword evidence="1" id="KW-1133">Transmembrane helix</keyword>
<name>A0ABT1RC10_9HYPH</name>
<dbReference type="Proteomes" id="UP000996601">
    <property type="component" value="Unassembled WGS sequence"/>
</dbReference>
<proteinExistence type="predicted"/>
<evidence type="ECO:0000313" key="3">
    <source>
        <dbReference type="Proteomes" id="UP000996601"/>
    </source>
</evidence>
<accession>A0ABT1RC10</accession>
<keyword evidence="3" id="KW-1185">Reference proteome</keyword>
<comment type="caution">
    <text evidence="2">The sequence shown here is derived from an EMBL/GenBank/DDBJ whole genome shotgun (WGS) entry which is preliminary data.</text>
</comment>
<protein>
    <submittedName>
        <fullName evidence="2">MFS transporter</fullName>
    </submittedName>
</protein>
<feature type="transmembrane region" description="Helical" evidence="1">
    <location>
        <begin position="42"/>
        <end position="61"/>
    </location>
</feature>
<keyword evidence="1" id="KW-0472">Membrane</keyword>
<organism evidence="2 3">
    <name type="scientific">Shinella lacus</name>
    <dbReference type="NCBI Taxonomy" id="2654216"/>
    <lineage>
        <taxon>Bacteria</taxon>
        <taxon>Pseudomonadati</taxon>
        <taxon>Pseudomonadota</taxon>
        <taxon>Alphaproteobacteria</taxon>
        <taxon>Hyphomicrobiales</taxon>
        <taxon>Rhizobiaceae</taxon>
        <taxon>Shinella</taxon>
    </lineage>
</organism>